<evidence type="ECO:0000256" key="4">
    <source>
        <dbReference type="ARBA" id="ARBA00022840"/>
    </source>
</evidence>
<dbReference type="PANTHER" id="PTHR11070">
    <property type="entry name" value="UVRD / RECB / PCRA DNA HELICASE FAMILY MEMBER"/>
    <property type="match status" value="1"/>
</dbReference>
<dbReference type="Gene3D" id="3.40.50.300">
    <property type="entry name" value="P-loop containing nucleotide triphosphate hydrolases"/>
    <property type="match status" value="3"/>
</dbReference>
<feature type="domain" description="UvrD-like helicase ATP-binding" evidence="6">
    <location>
        <begin position="186"/>
        <end position="550"/>
    </location>
</feature>
<keyword evidence="4 5" id="KW-0067">ATP-binding</keyword>
<evidence type="ECO:0000313" key="7">
    <source>
        <dbReference type="EMBL" id="GGN97415.1"/>
    </source>
</evidence>
<dbReference type="GO" id="GO:0004386">
    <property type="term" value="F:helicase activity"/>
    <property type="evidence" value="ECO:0007669"/>
    <property type="project" value="UniProtKB-KW"/>
</dbReference>
<feature type="binding site" evidence="5">
    <location>
        <begin position="207"/>
        <end position="214"/>
    </location>
    <ligand>
        <name>ATP</name>
        <dbReference type="ChEBI" id="CHEBI:30616"/>
    </ligand>
</feature>
<organism evidence="7 8">
    <name type="scientific">Saccharibacillus kuerlensis</name>
    <dbReference type="NCBI Taxonomy" id="459527"/>
    <lineage>
        <taxon>Bacteria</taxon>
        <taxon>Bacillati</taxon>
        <taxon>Bacillota</taxon>
        <taxon>Bacilli</taxon>
        <taxon>Bacillales</taxon>
        <taxon>Paenibacillaceae</taxon>
        <taxon>Saccharibacillus</taxon>
    </lineage>
</organism>
<evidence type="ECO:0000259" key="6">
    <source>
        <dbReference type="PROSITE" id="PS51198"/>
    </source>
</evidence>
<dbReference type="Pfam" id="PF00580">
    <property type="entry name" value="UvrD-helicase"/>
    <property type="match status" value="1"/>
</dbReference>
<dbReference type="EMBL" id="BMLN01000003">
    <property type="protein sequence ID" value="GGN97415.1"/>
    <property type="molecule type" value="Genomic_DNA"/>
</dbReference>
<evidence type="ECO:0000256" key="1">
    <source>
        <dbReference type="ARBA" id="ARBA00022741"/>
    </source>
</evidence>
<dbReference type="RefSeq" id="WP_018975846.1">
    <property type="nucleotide sequence ID" value="NZ_BMLN01000003.1"/>
</dbReference>
<dbReference type="Proteomes" id="UP000606653">
    <property type="component" value="Unassembled WGS sequence"/>
</dbReference>
<proteinExistence type="predicted"/>
<evidence type="ECO:0000256" key="5">
    <source>
        <dbReference type="PROSITE-ProRule" id="PRU00560"/>
    </source>
</evidence>
<gene>
    <name evidence="7" type="primary">uvrD</name>
    <name evidence="7" type="ORF">GCM10010969_15320</name>
</gene>
<name>A0ABQ2KYY1_9BACL</name>
<dbReference type="InterPro" id="IPR027417">
    <property type="entry name" value="P-loop_NTPase"/>
</dbReference>
<dbReference type="Pfam" id="PF13538">
    <property type="entry name" value="UvrD_C_2"/>
    <property type="match status" value="1"/>
</dbReference>
<sequence length="730" mass="81930">MSENVQSAYQEEQTKLDSVLEEIGTQLARLRAIPVYTGHDFTEQVLEAGREERRQRLSKSEPEPYFGRMDFEEEGKAPTVPLYIGKTGLDGRDPGSQPIVVDWRAPVASLFYSFTGGEERIEYEAPEGWISGTMHLKRNIMVRKSELERVVDTYTRGGEEPAVSDEFLLYRLGENKDNRLRDIVSTIQAEQDRIIRAEKNKALIIQGVAGSGKTTVALHRLAFLLYQYQEQVSAGKMIIFAPNGMFLDYISGVLPELGVGDIQQRTFTDWAAKLLGVESMLADPSETLDFWFGRAGGPAPDNEAPGRFKGSDAFRSMLESAAAALEVSGAPELEFSPWEEKTLPYETILHWYAEEYKHYSAAGRKERVLARIHRWIEMELKPVKPETLRKEYKKKAAQREKAYAKKWPDFSPLTLYKQIFGAAKDTRGILPSEALEAIPASVLKSTRKDLKEGRIREEDLPALLYLHLLLNGVEGAERFDHIVIDEAQDFSPLQISVLDRFVRGHSFTILGDLSQGIHAYKGVHAWEEMSELFGEEETSYHALTRSYRSTLEIIGFANTILSGGVPNAIEAVPVFRSGNKVRMIEFNPKMKAENTEGDEGILAAAKALRLLWGREHKTVSLLTRTQEQAAALHEALQSEFPELNLIDGNMTQYEGGLSVLPLHLSKGLEFDAVVIADAGLQNYGESEWDAKMLYVGCTRALHELWVLHGGATPTFLDNQGEWSEAGWPKV</sequence>
<comment type="caution">
    <text evidence="7">The sequence shown here is derived from an EMBL/GenBank/DDBJ whole genome shotgun (WGS) entry which is preliminary data.</text>
</comment>
<dbReference type="PROSITE" id="PS51198">
    <property type="entry name" value="UVRD_HELICASE_ATP_BIND"/>
    <property type="match status" value="1"/>
</dbReference>
<evidence type="ECO:0000313" key="8">
    <source>
        <dbReference type="Proteomes" id="UP000606653"/>
    </source>
</evidence>
<keyword evidence="3 5" id="KW-0347">Helicase</keyword>
<reference evidence="8" key="1">
    <citation type="journal article" date="2019" name="Int. J. Syst. Evol. Microbiol.">
        <title>The Global Catalogue of Microorganisms (GCM) 10K type strain sequencing project: providing services to taxonomists for standard genome sequencing and annotation.</title>
        <authorList>
            <consortium name="The Broad Institute Genomics Platform"/>
            <consortium name="The Broad Institute Genome Sequencing Center for Infectious Disease"/>
            <person name="Wu L."/>
            <person name="Ma J."/>
        </authorList>
    </citation>
    <scope>NUCLEOTIDE SEQUENCE [LARGE SCALE GENOMIC DNA]</scope>
    <source>
        <strain evidence="8">CGMCC 1.6964</strain>
    </source>
</reference>
<evidence type="ECO:0000256" key="2">
    <source>
        <dbReference type="ARBA" id="ARBA00022801"/>
    </source>
</evidence>
<keyword evidence="2 5" id="KW-0378">Hydrolase</keyword>
<dbReference type="InterPro" id="IPR014016">
    <property type="entry name" value="UvrD-like_ATP-bd"/>
</dbReference>
<dbReference type="InterPro" id="IPR000212">
    <property type="entry name" value="DNA_helicase_UvrD/REP"/>
</dbReference>
<accession>A0ABQ2KYY1</accession>
<dbReference type="SUPFAM" id="SSF52540">
    <property type="entry name" value="P-loop containing nucleoside triphosphate hydrolases"/>
    <property type="match status" value="1"/>
</dbReference>
<protein>
    <submittedName>
        <fullName evidence="7">DNA helicase</fullName>
    </submittedName>
</protein>
<keyword evidence="1 5" id="KW-0547">Nucleotide-binding</keyword>
<dbReference type="PANTHER" id="PTHR11070:SF17">
    <property type="entry name" value="DNA HELICASE IV"/>
    <property type="match status" value="1"/>
</dbReference>
<evidence type="ECO:0000256" key="3">
    <source>
        <dbReference type="ARBA" id="ARBA00022806"/>
    </source>
</evidence>
<dbReference type="InterPro" id="IPR027785">
    <property type="entry name" value="UvrD-like_helicase_C"/>
</dbReference>
<keyword evidence="8" id="KW-1185">Reference proteome</keyword>